<dbReference type="InterPro" id="IPR002201">
    <property type="entry name" value="Glyco_trans_9"/>
</dbReference>
<dbReference type="EMBL" id="JAUSQZ010000001">
    <property type="protein sequence ID" value="MDP9827640.1"/>
    <property type="molecule type" value="Genomic_DNA"/>
</dbReference>
<accession>A0ABT9P609</accession>
<evidence type="ECO:0000256" key="2">
    <source>
        <dbReference type="ARBA" id="ARBA00022679"/>
    </source>
</evidence>
<dbReference type="Gene3D" id="3.40.50.2000">
    <property type="entry name" value="Glycogen Phosphorylase B"/>
    <property type="match status" value="2"/>
</dbReference>
<keyword evidence="1" id="KW-0328">Glycosyltransferase</keyword>
<dbReference type="Proteomes" id="UP001235712">
    <property type="component" value="Unassembled WGS sequence"/>
</dbReference>
<evidence type="ECO:0000313" key="5">
    <source>
        <dbReference type="Proteomes" id="UP001235712"/>
    </source>
</evidence>
<evidence type="ECO:0000313" key="4">
    <source>
        <dbReference type="EMBL" id="MDP9827640.1"/>
    </source>
</evidence>
<dbReference type="PANTHER" id="PTHR30160">
    <property type="entry name" value="TETRAACYLDISACCHARIDE 4'-KINASE-RELATED"/>
    <property type="match status" value="1"/>
</dbReference>
<proteinExistence type="predicted"/>
<feature type="region of interest" description="Disordered" evidence="3">
    <location>
        <begin position="480"/>
        <end position="500"/>
    </location>
</feature>
<dbReference type="RefSeq" id="WP_307243960.1">
    <property type="nucleotide sequence ID" value="NZ_JAUSQZ010000001.1"/>
</dbReference>
<dbReference type="CDD" id="cd03789">
    <property type="entry name" value="GT9_LPS_heptosyltransferase"/>
    <property type="match status" value="1"/>
</dbReference>
<dbReference type="InterPro" id="IPR051199">
    <property type="entry name" value="LPS_LOS_Heptosyltrfase"/>
</dbReference>
<organism evidence="4 5">
    <name type="scientific">Kineosporia succinea</name>
    <dbReference type="NCBI Taxonomy" id="84632"/>
    <lineage>
        <taxon>Bacteria</taxon>
        <taxon>Bacillati</taxon>
        <taxon>Actinomycetota</taxon>
        <taxon>Actinomycetes</taxon>
        <taxon>Kineosporiales</taxon>
        <taxon>Kineosporiaceae</taxon>
        <taxon>Kineosporia</taxon>
    </lineage>
</organism>
<gene>
    <name evidence="4" type="ORF">J2S57_003389</name>
</gene>
<keyword evidence="2" id="KW-0808">Transferase</keyword>
<keyword evidence="5" id="KW-1185">Reference proteome</keyword>
<evidence type="ECO:0000256" key="1">
    <source>
        <dbReference type="ARBA" id="ARBA00022676"/>
    </source>
</evidence>
<evidence type="ECO:0000256" key="3">
    <source>
        <dbReference type="SAM" id="MobiDB-lite"/>
    </source>
</evidence>
<comment type="caution">
    <text evidence="4">The sequence shown here is derived from an EMBL/GenBank/DDBJ whole genome shotgun (WGS) entry which is preliminary data.</text>
</comment>
<name>A0ABT9P609_9ACTN</name>
<reference evidence="4 5" key="1">
    <citation type="submission" date="2023-07" db="EMBL/GenBank/DDBJ databases">
        <title>Sequencing the genomes of 1000 actinobacteria strains.</title>
        <authorList>
            <person name="Klenk H.-P."/>
        </authorList>
    </citation>
    <scope>NUCLEOTIDE SEQUENCE [LARGE SCALE GENOMIC DNA]</scope>
    <source>
        <strain evidence="4 5">DSM 44388</strain>
    </source>
</reference>
<sequence>MSESAVQGTLLTADESTVESQAQFRRGIESLWPVRVDDAPGPALRRSRTRLSPGMFRRVAGWFSPVVEPADPRNSPLARWARGEGEELEAPKLLRPGAVGAPPRSVLVIRTDEVGDLMMTLPLLMAMRAAWPQARVTLVTRGPWGELLRGASLVDDVVTWDVESWTDSLAGQARCFRFARKLIRTARPVHGRFDLAVLPRRDAEYFGARYIAGAAAVRVVAFDPADRLGPLGAPEVEQERELITDLVCAGEPLHHVVQHGERIAAEMGLTITPDAYDAPGLALISPSDRDAARILLSPLSASTGPLVAVMLSSPRARGVWPAYAQAINQVRRHLPVRVVLLGAVGDDALAEDFVRALNPTVPLVSAVGRAPLRTTLAVLAAADLYLGGVCDTMHLASSVATACVALTCQPAHGNPVSPDAPNRIGPWSAGSQVVGPVRPAEGCGDACVADDAHCIKNIGHGYVARAVIEVLTGSAIPPTAMVPAPSRSPEQLEAPGLTPA</sequence>
<protein>
    <submittedName>
        <fullName evidence="4">ADP-heptose:LPS heptosyltransferase</fullName>
    </submittedName>
</protein>
<dbReference type="SUPFAM" id="SSF53756">
    <property type="entry name" value="UDP-Glycosyltransferase/glycogen phosphorylase"/>
    <property type="match status" value="1"/>
</dbReference>